<dbReference type="Gene3D" id="3.40.50.2000">
    <property type="entry name" value="Glycogen Phosphorylase B"/>
    <property type="match status" value="2"/>
</dbReference>
<dbReference type="Pfam" id="PF01075">
    <property type="entry name" value="Glyco_transf_9"/>
    <property type="match status" value="1"/>
</dbReference>
<dbReference type="Proteomes" id="UP000348942">
    <property type="component" value="Chromosome 1"/>
</dbReference>
<dbReference type="InterPro" id="IPR002201">
    <property type="entry name" value="Glyco_trans_9"/>
</dbReference>
<dbReference type="RefSeq" id="WP_153445914.1">
    <property type="nucleotide sequence ID" value="NZ_CP045699.1"/>
</dbReference>
<evidence type="ECO:0000256" key="1">
    <source>
        <dbReference type="ARBA" id="ARBA00022676"/>
    </source>
</evidence>
<dbReference type="InterPro" id="IPR051199">
    <property type="entry name" value="LPS_LOS_Heptosyltrfase"/>
</dbReference>
<dbReference type="GO" id="GO:0009244">
    <property type="term" value="P:lipopolysaccharide core region biosynthetic process"/>
    <property type="evidence" value="ECO:0007669"/>
    <property type="project" value="TreeGrafter"/>
</dbReference>
<gene>
    <name evidence="3" type="ORF">GFB47_01230</name>
</gene>
<keyword evidence="2 3" id="KW-0808">Transferase</keyword>
<dbReference type="PANTHER" id="PTHR30160">
    <property type="entry name" value="TETRAACYLDISACCHARIDE 4'-KINASE-RELATED"/>
    <property type="match status" value="1"/>
</dbReference>
<dbReference type="AlphaFoldDB" id="A0A5Q0TFU1"/>
<protein>
    <submittedName>
        <fullName evidence="3">Lipopolysaccharide heptosyltransferase family protein</fullName>
    </submittedName>
</protein>
<name>A0A5Q0TFU1_9VIBR</name>
<evidence type="ECO:0000313" key="4">
    <source>
        <dbReference type="Proteomes" id="UP000348942"/>
    </source>
</evidence>
<reference evidence="3 4" key="1">
    <citation type="submission" date="2019-10" db="EMBL/GenBank/DDBJ databases">
        <title>Vibrio sp. nov., isolated from Coralline algae surface.</title>
        <authorList>
            <person name="Geng Y."/>
            <person name="Zhang X."/>
        </authorList>
    </citation>
    <scope>NUCLEOTIDE SEQUENCE [LARGE SCALE GENOMIC DNA]</scope>
    <source>
        <strain evidence="3 4">SM1977</strain>
    </source>
</reference>
<evidence type="ECO:0000256" key="2">
    <source>
        <dbReference type="ARBA" id="ARBA00022679"/>
    </source>
</evidence>
<accession>A0A5Q0TFU1</accession>
<dbReference type="EMBL" id="CP045699">
    <property type="protein sequence ID" value="QGA64169.1"/>
    <property type="molecule type" value="Genomic_DNA"/>
</dbReference>
<dbReference type="SUPFAM" id="SSF53756">
    <property type="entry name" value="UDP-Glycosyltransferase/glycogen phosphorylase"/>
    <property type="match status" value="1"/>
</dbReference>
<organism evidence="3 4">
    <name type="scientific">Vibrio algicola</name>
    <dbReference type="NCBI Taxonomy" id="2662262"/>
    <lineage>
        <taxon>Bacteria</taxon>
        <taxon>Pseudomonadati</taxon>
        <taxon>Pseudomonadota</taxon>
        <taxon>Gammaproteobacteria</taxon>
        <taxon>Vibrionales</taxon>
        <taxon>Vibrionaceae</taxon>
        <taxon>Vibrio</taxon>
    </lineage>
</organism>
<evidence type="ECO:0000313" key="3">
    <source>
        <dbReference type="EMBL" id="QGA64169.1"/>
    </source>
</evidence>
<dbReference type="GO" id="GO:0008713">
    <property type="term" value="F:ADP-heptose-lipopolysaccharide heptosyltransferase activity"/>
    <property type="evidence" value="ECO:0007669"/>
    <property type="project" value="TreeGrafter"/>
</dbReference>
<dbReference type="GO" id="GO:0005829">
    <property type="term" value="C:cytosol"/>
    <property type="evidence" value="ECO:0007669"/>
    <property type="project" value="TreeGrafter"/>
</dbReference>
<keyword evidence="4" id="KW-1185">Reference proteome</keyword>
<sequence>MIDKKNNLIKEQINIAVFVPNRAFFGNITTQLPFLCALKKEHPNSIIDVWSKNEKSKLLISSGGADNLILYKNISFLKLTKNLRSNRYYYIFNLYPASERVHWAIKLSGTMNTFSFISSKLHSLCYKYTLIEKKNSQYIACRFLKLINYFYGTNYSSVIISSLSSQPEMIINQRASLTIIPGGGAGSYKRWDIKKYCRVALELIEKNNFNEPIQFILGPEEQHFQDVIVEKLKSISNKVYIINSPSIPELIDIAKTSRLTIANDCGPTHIFQMLESPLIMIWGWHDNGASPYPTLQEWFNSTENSWSIFPNEKTKNIQSITVDKVLSLARIQLSRNDEMMK</sequence>
<keyword evidence="1" id="KW-0328">Glycosyltransferase</keyword>
<proteinExistence type="predicted"/>